<comment type="caution">
    <text evidence="1">The sequence shown here is derived from an EMBL/GenBank/DDBJ whole genome shotgun (WGS) entry which is preliminary data.</text>
</comment>
<keyword evidence="2" id="KW-1185">Reference proteome</keyword>
<organism evidence="1 2">
    <name type="scientific">Aquamicrobium soli</name>
    <dbReference type="NCBI Taxonomy" id="1811518"/>
    <lineage>
        <taxon>Bacteria</taxon>
        <taxon>Pseudomonadati</taxon>
        <taxon>Pseudomonadota</taxon>
        <taxon>Alphaproteobacteria</taxon>
        <taxon>Hyphomicrobiales</taxon>
        <taxon>Phyllobacteriaceae</taxon>
        <taxon>Aquamicrobium</taxon>
    </lineage>
</organism>
<name>A0ABV7KJ25_9HYPH</name>
<evidence type="ECO:0000313" key="2">
    <source>
        <dbReference type="Proteomes" id="UP001595583"/>
    </source>
</evidence>
<accession>A0ABV7KJ25</accession>
<dbReference type="Proteomes" id="UP001595583">
    <property type="component" value="Unassembled WGS sequence"/>
</dbReference>
<evidence type="ECO:0000313" key="1">
    <source>
        <dbReference type="EMBL" id="MFC3209111.1"/>
    </source>
</evidence>
<reference evidence="2" key="1">
    <citation type="journal article" date="2019" name="Int. J. Syst. Evol. Microbiol.">
        <title>The Global Catalogue of Microorganisms (GCM) 10K type strain sequencing project: providing services to taxonomists for standard genome sequencing and annotation.</title>
        <authorList>
            <consortium name="The Broad Institute Genomics Platform"/>
            <consortium name="The Broad Institute Genome Sequencing Center for Infectious Disease"/>
            <person name="Wu L."/>
            <person name="Ma J."/>
        </authorList>
    </citation>
    <scope>NUCLEOTIDE SEQUENCE [LARGE SCALE GENOMIC DNA]</scope>
    <source>
        <strain evidence="2">KCTC 52165</strain>
    </source>
</reference>
<protein>
    <submittedName>
        <fullName evidence="1">Phage tail tape measure protein</fullName>
    </submittedName>
</protein>
<dbReference type="EMBL" id="JBHRTK010000031">
    <property type="protein sequence ID" value="MFC3209111.1"/>
    <property type="molecule type" value="Genomic_DNA"/>
</dbReference>
<gene>
    <name evidence="1" type="ORF">ACFOHJ_23095</name>
</gene>
<sequence>MRRWRLDLAEDVTVAIRADTAPFQLALENLEKLSDNFGNQLSGALKSAAVNGRELDDVLRRVGLNLAGMALAQGLKPLQTLAGSLFSGLLGGLPGILPFARGGVPGHVVPFASGGVVSSPSYFPLAGSIGLMGEAGSEAILPLRRGSDGSLGVAAAGGAPVNVVFNVTAQDAASFRKSEAQITGMLARAVSRGTRTF</sequence>
<proteinExistence type="predicted"/>
<dbReference type="RefSeq" id="WP_378225218.1">
    <property type="nucleotide sequence ID" value="NZ_JBHRTK010000031.1"/>
</dbReference>